<protein>
    <submittedName>
        <fullName evidence="1">Uncharacterized protein</fullName>
    </submittedName>
</protein>
<dbReference type="RefSeq" id="WP_136822992.1">
    <property type="nucleotide sequence ID" value="NZ_BMJX01000010.1"/>
</dbReference>
<gene>
    <name evidence="1" type="ORF">FAZ19_22310</name>
</gene>
<evidence type="ECO:0000313" key="1">
    <source>
        <dbReference type="EMBL" id="TJY61355.1"/>
    </source>
</evidence>
<name>A0A4U0GQZ0_9SPHI</name>
<keyword evidence="2" id="KW-1185">Reference proteome</keyword>
<dbReference type="Proteomes" id="UP000309872">
    <property type="component" value="Unassembled WGS sequence"/>
</dbReference>
<accession>A0A4U0GQZ0</accession>
<organism evidence="1 2">
    <name type="scientific">Sphingobacterium alkalisoli</name>
    <dbReference type="NCBI Taxonomy" id="1874115"/>
    <lineage>
        <taxon>Bacteria</taxon>
        <taxon>Pseudomonadati</taxon>
        <taxon>Bacteroidota</taxon>
        <taxon>Sphingobacteriia</taxon>
        <taxon>Sphingobacteriales</taxon>
        <taxon>Sphingobacteriaceae</taxon>
        <taxon>Sphingobacterium</taxon>
    </lineage>
</organism>
<dbReference type="AlphaFoldDB" id="A0A4U0GQZ0"/>
<dbReference type="OrthoDB" id="973569at2"/>
<comment type="caution">
    <text evidence="1">The sequence shown here is derived from an EMBL/GenBank/DDBJ whole genome shotgun (WGS) entry which is preliminary data.</text>
</comment>
<evidence type="ECO:0000313" key="2">
    <source>
        <dbReference type="Proteomes" id="UP000309872"/>
    </source>
</evidence>
<reference evidence="1 2" key="1">
    <citation type="submission" date="2019-04" db="EMBL/GenBank/DDBJ databases">
        <title>Sphingobacterium olei sp. nov., isolated from oil-contaminated soil.</title>
        <authorList>
            <person name="Liu B."/>
        </authorList>
    </citation>
    <scope>NUCLEOTIDE SEQUENCE [LARGE SCALE GENOMIC DNA]</scope>
    <source>
        <strain evidence="1 2">Y3L14</strain>
    </source>
</reference>
<dbReference type="EMBL" id="SUKA01000010">
    <property type="protein sequence ID" value="TJY61355.1"/>
    <property type="molecule type" value="Genomic_DNA"/>
</dbReference>
<dbReference type="PROSITE" id="PS51257">
    <property type="entry name" value="PROKAR_LIPOPROTEIN"/>
    <property type="match status" value="1"/>
</dbReference>
<proteinExistence type="predicted"/>
<sequence>MNIKKWAPYILACSMAIAVGSCQNPLENFELIVSDNVIRDRTTLEILDTDGEAINDANVKLLSGDIADIYNSAGKKDFRLIGNTVTFGLDPKRTPTTAAPVSFQVELSAEGYYTQTVSVNITNNNNGIYQIRMVRPTSLPEGASIMVESATLANDGTLPAAVSVSIPESATELTIPQGVRFLDASGNPITGSVLSINVLAYDPTEDGALALFPGSSLQATGVVGQGGQASNGVFNPAATANITMTVDGTTVHGFSTPIALKIGIDPDFTPRAGSTINVGATLPTYSYTPSDGFWKYETAATIGGGVQQGYHVAFTTDHLTTFSSAEYIESCGTIAEVSFDADWIEDGFTYPVKVQAFHFGNLVSERLFSISEDSKLISLDYLPANNVQITVRSTVDDSIIAEGSLAACGSVTNFALADPDPDPEPKVTLQLYVRCPDKTEPITLLPNFMLYYRVSGQSSYELLGEVNNGFLQTTLLKSDGTQYDFRAIYNARIKDVNSKTVQEDNTATVGDNPSAGEIRGEKAGATNLAILTEECNKFYNN</sequence>